<name>A0AAW2ZNT5_9EUKA</name>
<dbReference type="AlphaFoldDB" id="A0AAW2ZNT5"/>
<evidence type="ECO:0000313" key="2">
    <source>
        <dbReference type="Proteomes" id="UP001431209"/>
    </source>
</evidence>
<dbReference type="EMBL" id="JAOPGA020001734">
    <property type="protein sequence ID" value="KAL0490894.1"/>
    <property type="molecule type" value="Genomic_DNA"/>
</dbReference>
<dbReference type="Proteomes" id="UP001431209">
    <property type="component" value="Unassembled WGS sequence"/>
</dbReference>
<organism evidence="1 2">
    <name type="scientific">Acrasis kona</name>
    <dbReference type="NCBI Taxonomy" id="1008807"/>
    <lineage>
        <taxon>Eukaryota</taxon>
        <taxon>Discoba</taxon>
        <taxon>Heterolobosea</taxon>
        <taxon>Tetramitia</taxon>
        <taxon>Eutetramitia</taxon>
        <taxon>Acrasidae</taxon>
        <taxon>Acrasis</taxon>
    </lineage>
</organism>
<protein>
    <submittedName>
        <fullName evidence="1">ATP synthase subunit atpD</fullName>
    </submittedName>
</protein>
<proteinExistence type="predicted"/>
<comment type="caution">
    <text evidence="1">The sequence shown here is derived from an EMBL/GenBank/DDBJ whole genome shotgun (WGS) entry which is preliminary data.</text>
</comment>
<evidence type="ECO:0000313" key="1">
    <source>
        <dbReference type="EMBL" id="KAL0490894.1"/>
    </source>
</evidence>
<reference evidence="1 2" key="1">
    <citation type="submission" date="2024-03" db="EMBL/GenBank/DDBJ databases">
        <title>The Acrasis kona genome and developmental transcriptomes reveal deep origins of eukaryotic multicellular pathways.</title>
        <authorList>
            <person name="Sheikh S."/>
            <person name="Fu C.-J."/>
            <person name="Brown M.W."/>
            <person name="Baldauf S.L."/>
        </authorList>
    </citation>
    <scope>NUCLEOTIDE SEQUENCE [LARGE SCALE GENOMIC DNA]</scope>
    <source>
        <strain evidence="1 2">ATCC MYA-3509</strain>
    </source>
</reference>
<keyword evidence="2" id="KW-1185">Reference proteome</keyword>
<sequence length="131" mass="15318">MEAYIHDKANMEIESQETSMDFRIVDPVQITQNQQQLRTKDFSFQNLKPYNLHPLTDSLFIEVTAVETTKIAVREVIGRTEDNSIIMRVTRGVLKKYKRQVFMLCVNGKQLLAQAHRGSIKKPRKLHFRID</sequence>
<gene>
    <name evidence="1" type="ORF">AKO1_009800</name>
</gene>
<accession>A0AAW2ZNT5</accession>